<evidence type="ECO:0000259" key="5">
    <source>
        <dbReference type="Pfam" id="PF18072"/>
    </source>
</evidence>
<evidence type="ECO:0000259" key="6">
    <source>
        <dbReference type="Pfam" id="PF18076"/>
    </source>
</evidence>
<keyword evidence="4" id="KW-0067">ATP-binding</keyword>
<dbReference type="Gene3D" id="3.30.1330.10">
    <property type="entry name" value="PurM-like, N-terminal domain"/>
    <property type="match status" value="1"/>
</dbReference>
<evidence type="ECO:0000256" key="1">
    <source>
        <dbReference type="ARBA" id="ARBA00022598"/>
    </source>
</evidence>
<feature type="domain" description="Phosphoribosylformylglycinamidine synthase linker" evidence="5">
    <location>
        <begin position="124"/>
        <end position="172"/>
    </location>
</feature>
<sequence length="396" mass="43947">GCESLSDEQKGVLLWLFRHPLHAEPLSEKPNLTEGSGEKLVEIGPRLNFSTAWSTNAVSICQSAGLTNVTRVELSRRFLIKLIECLYDSMTECIYQHPITSFTVETEPQAVFDVDILGKGRAALESANDELGLAFDAWDLDYYTSMFQRIERNPTSVECFDLAQSNSEHSRHWFFRGRMVIDGKEQKETLFSLIMDTQRHSNQNNVIKFCDNSSGIKGMELEFIYPKDPSQASPYETRRSLRHVIFTAETHNFPTGVSPFSGATTGTGGRIRDVQSAGRGGHVVAGTAGYCFGNLHIPGYDLPWECKGEGWEYPSTFAPPLQVAIEASDGASDYGNKFGEPVLSGFARSFGMRLANGERREWIKPIMFSGGLGSIEDIHVKKEAPEPGDALTHCVK</sequence>
<dbReference type="Pfam" id="PF18072">
    <property type="entry name" value="FGAR-AT_linker"/>
    <property type="match status" value="1"/>
</dbReference>
<dbReference type="GO" id="GO:0005737">
    <property type="term" value="C:cytoplasm"/>
    <property type="evidence" value="ECO:0007669"/>
    <property type="project" value="TreeGrafter"/>
</dbReference>
<dbReference type="InterPro" id="IPR036604">
    <property type="entry name" value="PurS-like_sf"/>
</dbReference>
<dbReference type="InterPro" id="IPR036921">
    <property type="entry name" value="PurM-like_N_sf"/>
</dbReference>
<dbReference type="GO" id="GO:0005524">
    <property type="term" value="F:ATP binding"/>
    <property type="evidence" value="ECO:0007669"/>
    <property type="project" value="UniProtKB-KW"/>
</dbReference>
<name>A0A3Q4GAX2_NEOBR</name>
<reference evidence="7" key="2">
    <citation type="submission" date="2025-09" db="UniProtKB">
        <authorList>
            <consortium name="Ensembl"/>
        </authorList>
    </citation>
    <scope>IDENTIFICATION</scope>
</reference>
<proteinExistence type="predicted"/>
<dbReference type="InterPro" id="IPR041609">
    <property type="entry name" value="PurL_linker"/>
</dbReference>
<dbReference type="Ensembl" id="ENSNBRT00000000107.1">
    <property type="protein sequence ID" value="ENSNBRP00000000082.1"/>
    <property type="gene ID" value="ENSNBRG00000000085.1"/>
</dbReference>
<feature type="domain" description="Phosphoribosylformylglycinamidine synthase N-terminal" evidence="6">
    <location>
        <begin position="27"/>
        <end position="96"/>
    </location>
</feature>
<dbReference type="GeneTree" id="ENSGT00390000007600"/>
<protein>
    <submittedName>
        <fullName evidence="7">Phosphoribosylformylglycinamidine synthase-like</fullName>
    </submittedName>
</protein>
<dbReference type="OMA" id="DIFANCN"/>
<dbReference type="STRING" id="32507.ENSNBRP00000000082"/>
<dbReference type="InterPro" id="IPR040707">
    <property type="entry name" value="FGAR-AT_N"/>
</dbReference>
<evidence type="ECO:0000313" key="7">
    <source>
        <dbReference type="Ensembl" id="ENSNBRP00000000082.1"/>
    </source>
</evidence>
<keyword evidence="2" id="KW-0547">Nucleotide-binding</keyword>
<dbReference type="Proteomes" id="UP000261580">
    <property type="component" value="Unassembled WGS sequence"/>
</dbReference>
<dbReference type="SUPFAM" id="SSF82697">
    <property type="entry name" value="PurS-like"/>
    <property type="match status" value="1"/>
</dbReference>
<evidence type="ECO:0000256" key="3">
    <source>
        <dbReference type="ARBA" id="ARBA00022755"/>
    </source>
</evidence>
<evidence type="ECO:0000256" key="2">
    <source>
        <dbReference type="ARBA" id="ARBA00022741"/>
    </source>
</evidence>
<dbReference type="SUPFAM" id="SSF55326">
    <property type="entry name" value="PurM N-terminal domain-like"/>
    <property type="match status" value="1"/>
</dbReference>
<dbReference type="FunFam" id="1.10.8.750:FF:000001">
    <property type="entry name" value="Putative phosphoribosylformylglycinamidine synthase"/>
    <property type="match status" value="1"/>
</dbReference>
<dbReference type="AlphaFoldDB" id="A0A3Q4GAX2"/>
<dbReference type="GO" id="GO:0004642">
    <property type="term" value="F:phosphoribosylformylglycinamidine synthase activity"/>
    <property type="evidence" value="ECO:0007669"/>
    <property type="project" value="TreeGrafter"/>
</dbReference>
<evidence type="ECO:0000256" key="4">
    <source>
        <dbReference type="ARBA" id="ARBA00022840"/>
    </source>
</evidence>
<keyword evidence="1" id="KW-0436">Ligase</keyword>
<keyword evidence="3" id="KW-0658">Purine biosynthesis</keyword>
<dbReference type="PANTHER" id="PTHR10099">
    <property type="entry name" value="PHOSPHORIBOSYLFORMYLGLYCINAMIDINE SYNTHASE"/>
    <property type="match status" value="1"/>
</dbReference>
<evidence type="ECO:0000313" key="8">
    <source>
        <dbReference type="Proteomes" id="UP000261580"/>
    </source>
</evidence>
<dbReference type="FunFam" id="3.30.1330.10:FF:000010">
    <property type="entry name" value="Phosphoribosylformylglycinamidine synthase"/>
    <property type="match status" value="1"/>
</dbReference>
<dbReference type="Pfam" id="PF18076">
    <property type="entry name" value="FGAR-AT_N"/>
    <property type="match status" value="1"/>
</dbReference>
<organism evidence="7 8">
    <name type="scientific">Neolamprologus brichardi</name>
    <name type="common">Fairy cichlid</name>
    <name type="synonym">Lamprologus brichardi</name>
    <dbReference type="NCBI Taxonomy" id="32507"/>
    <lineage>
        <taxon>Eukaryota</taxon>
        <taxon>Metazoa</taxon>
        <taxon>Chordata</taxon>
        <taxon>Craniata</taxon>
        <taxon>Vertebrata</taxon>
        <taxon>Euteleostomi</taxon>
        <taxon>Actinopterygii</taxon>
        <taxon>Neopterygii</taxon>
        <taxon>Teleostei</taxon>
        <taxon>Neoteleostei</taxon>
        <taxon>Acanthomorphata</taxon>
        <taxon>Ovalentaria</taxon>
        <taxon>Cichlomorphae</taxon>
        <taxon>Cichliformes</taxon>
        <taxon>Cichlidae</taxon>
        <taxon>African cichlids</taxon>
        <taxon>Pseudocrenilabrinae</taxon>
        <taxon>Lamprologini</taxon>
        <taxon>Neolamprologus</taxon>
    </lineage>
</organism>
<dbReference type="PANTHER" id="PTHR10099:SF1">
    <property type="entry name" value="PHOSPHORIBOSYLFORMYLGLYCINAMIDINE SYNTHASE"/>
    <property type="match status" value="1"/>
</dbReference>
<dbReference type="Gene3D" id="1.10.8.750">
    <property type="entry name" value="Phosphoribosylformylglycinamidine synthase, linker domain"/>
    <property type="match status" value="1"/>
</dbReference>
<keyword evidence="8" id="KW-1185">Reference proteome</keyword>
<accession>A0A3Q4GAX2</accession>
<dbReference type="GO" id="GO:0006164">
    <property type="term" value="P:purine nucleotide biosynthetic process"/>
    <property type="evidence" value="ECO:0007669"/>
    <property type="project" value="UniProtKB-KW"/>
</dbReference>
<dbReference type="SUPFAM" id="SSF109736">
    <property type="entry name" value="FGAM synthase PurL, linker domain"/>
    <property type="match status" value="1"/>
</dbReference>
<reference evidence="7" key="1">
    <citation type="submission" date="2025-08" db="UniProtKB">
        <authorList>
            <consortium name="Ensembl"/>
        </authorList>
    </citation>
    <scope>IDENTIFICATION</scope>
</reference>
<dbReference type="Bgee" id="ENSNBRG00000000085">
    <property type="expression patterns" value="Expressed in liver and 2 other cell types or tissues"/>
</dbReference>